<keyword evidence="2" id="KW-0547">Nucleotide-binding</keyword>
<evidence type="ECO:0000256" key="1">
    <source>
        <dbReference type="ARBA" id="ARBA00022532"/>
    </source>
</evidence>
<dbReference type="GO" id="GO:0006099">
    <property type="term" value="P:tricarboxylic acid cycle"/>
    <property type="evidence" value="ECO:0007669"/>
    <property type="project" value="UniProtKB-KW"/>
</dbReference>
<protein>
    <recommendedName>
        <fullName evidence="4">ATP-citrate synthase/succinyl-CoA ligase C-terminal domain-containing protein</fullName>
    </recommendedName>
</protein>
<dbReference type="SUPFAM" id="SSF56059">
    <property type="entry name" value="Glutathione synthetase ATP-binding domain-like"/>
    <property type="match status" value="1"/>
</dbReference>
<dbReference type="GO" id="GO:0004775">
    <property type="term" value="F:succinate-CoA ligase (ADP-forming) activity"/>
    <property type="evidence" value="ECO:0007669"/>
    <property type="project" value="TreeGrafter"/>
</dbReference>
<evidence type="ECO:0000313" key="6">
    <source>
        <dbReference type="Proteomes" id="UP000550707"/>
    </source>
</evidence>
<dbReference type="Gene3D" id="3.40.50.261">
    <property type="entry name" value="Succinyl-CoA synthetase domains"/>
    <property type="match status" value="2"/>
</dbReference>
<accession>A0A7J8J694</accession>
<dbReference type="EMBL" id="JACASF010000002">
    <property type="protein sequence ID" value="KAF6492374.1"/>
    <property type="molecule type" value="Genomic_DNA"/>
</dbReference>
<evidence type="ECO:0000313" key="5">
    <source>
        <dbReference type="EMBL" id="KAF6492374.1"/>
    </source>
</evidence>
<evidence type="ECO:0000256" key="3">
    <source>
        <dbReference type="ARBA" id="ARBA00022840"/>
    </source>
</evidence>
<dbReference type="GO" id="GO:0042709">
    <property type="term" value="C:succinate-CoA ligase complex"/>
    <property type="evidence" value="ECO:0007669"/>
    <property type="project" value="TreeGrafter"/>
</dbReference>
<proteinExistence type="predicted"/>
<dbReference type="InterPro" id="IPR016102">
    <property type="entry name" value="Succinyl-CoA_synth-like"/>
</dbReference>
<dbReference type="GO" id="GO:0006104">
    <property type="term" value="P:succinyl-CoA metabolic process"/>
    <property type="evidence" value="ECO:0007669"/>
    <property type="project" value="TreeGrafter"/>
</dbReference>
<dbReference type="AlphaFoldDB" id="A0A7J8J694"/>
<dbReference type="Proteomes" id="UP000550707">
    <property type="component" value="Unassembled WGS sequence"/>
</dbReference>
<dbReference type="GO" id="GO:0005739">
    <property type="term" value="C:mitochondrion"/>
    <property type="evidence" value="ECO:0007669"/>
    <property type="project" value="TreeGrafter"/>
</dbReference>
<dbReference type="PANTHER" id="PTHR11815:SF1">
    <property type="entry name" value="SUCCINATE--COA LIGASE [ADP-FORMING] SUBUNIT BETA, MITOCHONDRIAL"/>
    <property type="match status" value="1"/>
</dbReference>
<evidence type="ECO:0000259" key="4">
    <source>
        <dbReference type="Pfam" id="PF00549"/>
    </source>
</evidence>
<sequence>MVEINPMVENSDGAVLYMDAKIKFDLNSAYRPKKIFELQDWPQEDEKNEDAVKEDINHMGLDGNIGCLVYGAGLAMATMDIIKIHGGTPANFLDVGGGATVHQVTEIFKFITSDKKGIVMAVKDLDIKIPIVVQLQGPRADYAKALIMDRGLKILACDDLDEAAKMFAKLFGIGNLAK</sequence>
<dbReference type="Gene3D" id="3.30.470.20">
    <property type="entry name" value="ATP-grasp fold, B domain"/>
    <property type="match status" value="1"/>
</dbReference>
<reference evidence="5 6" key="1">
    <citation type="journal article" date="2020" name="Nature">
        <title>Six reference-quality genomes reveal evolution of bat adaptations.</title>
        <authorList>
            <person name="Jebb D."/>
            <person name="Huang Z."/>
            <person name="Pippel M."/>
            <person name="Hughes G.M."/>
            <person name="Lavrichenko K."/>
            <person name="Devanna P."/>
            <person name="Winkler S."/>
            <person name="Jermiin L.S."/>
            <person name="Skirmuntt E.C."/>
            <person name="Katzourakis A."/>
            <person name="Burkitt-Gray L."/>
            <person name="Ray D.A."/>
            <person name="Sullivan K.A.M."/>
            <person name="Roscito J.G."/>
            <person name="Kirilenko B.M."/>
            <person name="Davalos L.M."/>
            <person name="Corthals A.P."/>
            <person name="Power M.L."/>
            <person name="Jones G."/>
            <person name="Ransome R.D."/>
            <person name="Dechmann D.K.N."/>
            <person name="Locatelli A.G."/>
            <person name="Puechmaille S.J."/>
            <person name="Fedrigo O."/>
            <person name="Jarvis E.D."/>
            <person name="Hiller M."/>
            <person name="Vernes S.C."/>
            <person name="Myers E.W."/>
            <person name="Teeling E.C."/>
        </authorList>
    </citation>
    <scope>NUCLEOTIDE SEQUENCE [LARGE SCALE GENOMIC DNA]</scope>
    <source>
        <strain evidence="5">MMolMol1</strain>
        <tissue evidence="5">Muscle</tissue>
    </source>
</reference>
<dbReference type="Pfam" id="PF00549">
    <property type="entry name" value="Ligase_CoA"/>
    <property type="match status" value="1"/>
</dbReference>
<keyword evidence="6" id="KW-1185">Reference proteome</keyword>
<evidence type="ECO:0000256" key="2">
    <source>
        <dbReference type="ARBA" id="ARBA00022741"/>
    </source>
</evidence>
<keyword evidence="3" id="KW-0067">ATP-binding</keyword>
<name>A0A7J8J694_MOLMO</name>
<keyword evidence="1" id="KW-0816">Tricarboxylic acid cycle</keyword>
<dbReference type="GO" id="GO:0005524">
    <property type="term" value="F:ATP binding"/>
    <property type="evidence" value="ECO:0007669"/>
    <property type="project" value="UniProtKB-KW"/>
</dbReference>
<comment type="caution">
    <text evidence="5">The sequence shown here is derived from an EMBL/GenBank/DDBJ whole genome shotgun (WGS) entry which is preliminary data.</text>
</comment>
<gene>
    <name evidence="5" type="ORF">HJG59_009579</name>
</gene>
<feature type="domain" description="ATP-citrate synthase/succinyl-CoA ligase C-terminal" evidence="4">
    <location>
        <begin position="68"/>
        <end position="116"/>
    </location>
</feature>
<dbReference type="InParanoid" id="A0A7J8J694"/>
<dbReference type="PANTHER" id="PTHR11815">
    <property type="entry name" value="SUCCINYL-COA SYNTHETASE BETA CHAIN"/>
    <property type="match status" value="1"/>
</dbReference>
<organism evidence="5 6">
    <name type="scientific">Molossus molossus</name>
    <name type="common">Pallas' mastiff bat</name>
    <name type="synonym">Vespertilio molossus</name>
    <dbReference type="NCBI Taxonomy" id="27622"/>
    <lineage>
        <taxon>Eukaryota</taxon>
        <taxon>Metazoa</taxon>
        <taxon>Chordata</taxon>
        <taxon>Craniata</taxon>
        <taxon>Vertebrata</taxon>
        <taxon>Euteleostomi</taxon>
        <taxon>Mammalia</taxon>
        <taxon>Eutheria</taxon>
        <taxon>Laurasiatheria</taxon>
        <taxon>Chiroptera</taxon>
        <taxon>Yangochiroptera</taxon>
        <taxon>Molossidae</taxon>
        <taxon>Molossus</taxon>
    </lineage>
</organism>
<dbReference type="SUPFAM" id="SSF52210">
    <property type="entry name" value="Succinyl-CoA synthetase domains"/>
    <property type="match status" value="1"/>
</dbReference>
<dbReference type="InterPro" id="IPR005811">
    <property type="entry name" value="SUCC_ACL_C"/>
</dbReference>